<comment type="similarity">
    <text evidence="5">Belongs to the NusG family.</text>
</comment>
<accession>A0ABC7ZJ53</accession>
<name>A0ABC7ZJ53_MYCGT</name>
<evidence type="ECO:0000256" key="3">
    <source>
        <dbReference type="ARBA" id="ARBA00023015"/>
    </source>
</evidence>
<dbReference type="GO" id="GO:0031564">
    <property type="term" value="P:transcription antitermination"/>
    <property type="evidence" value="ECO:0007669"/>
    <property type="project" value="UniProtKB-UniRule"/>
</dbReference>
<dbReference type="InterPro" id="IPR006645">
    <property type="entry name" value="NGN-like_dom"/>
</dbReference>
<dbReference type="HAMAP" id="MF_00948">
    <property type="entry name" value="NusG"/>
    <property type="match status" value="1"/>
</dbReference>
<protein>
    <recommendedName>
        <fullName evidence="5 6">Transcription termination/antitermination protein NusG</fullName>
    </recommendedName>
</protein>
<dbReference type="GO" id="GO:0006354">
    <property type="term" value="P:DNA-templated transcription elongation"/>
    <property type="evidence" value="ECO:0007669"/>
    <property type="project" value="UniProtKB-UniRule"/>
</dbReference>
<dbReference type="GO" id="GO:0006353">
    <property type="term" value="P:DNA-templated transcription termination"/>
    <property type="evidence" value="ECO:0007669"/>
    <property type="project" value="UniProtKB-UniRule"/>
</dbReference>
<evidence type="ECO:0000313" key="9">
    <source>
        <dbReference type="Proteomes" id="UP000005254"/>
    </source>
</evidence>
<dbReference type="Pfam" id="PF02357">
    <property type="entry name" value="NusG"/>
    <property type="match status" value="1"/>
</dbReference>
<evidence type="ECO:0000259" key="7">
    <source>
        <dbReference type="SMART" id="SM00738"/>
    </source>
</evidence>
<gene>
    <name evidence="5" type="primary">nusG</name>
    <name evidence="8" type="ORF">CM1_00270</name>
</gene>
<reference evidence="8 9" key="1">
    <citation type="journal article" date="2012" name="J. Bacteriol.">
        <title>Draft Genome Sequences of Four Axenic Mycoplasma genitalium Strains Isolated from Denmark, Japan, and Australia.</title>
        <authorList>
            <person name="McGowin C.L."/>
            <person name="Ma L."/>
            <person name="Jensen J.S."/>
            <person name="Mancuso M.M."/>
            <person name="Hamasuna R."/>
            <person name="Adegboye D."/>
            <person name="Martin D.H."/>
        </authorList>
    </citation>
    <scope>NUCLEOTIDE SEQUENCE [LARGE SCALE GENOMIC DNA]</scope>
    <source>
        <strain evidence="8 9">M6320</strain>
    </source>
</reference>
<evidence type="ECO:0000313" key="8">
    <source>
        <dbReference type="EMBL" id="AFQ03846.1"/>
    </source>
</evidence>
<keyword evidence="3 5" id="KW-0805">Transcription regulation</keyword>
<dbReference type="GeneID" id="99646863"/>
<keyword evidence="4 5" id="KW-0804">Transcription</keyword>
<evidence type="ECO:0000256" key="1">
    <source>
        <dbReference type="ARBA" id="ARBA00022472"/>
    </source>
</evidence>
<evidence type="ECO:0000256" key="2">
    <source>
        <dbReference type="ARBA" id="ARBA00022814"/>
    </source>
</evidence>
<evidence type="ECO:0000256" key="4">
    <source>
        <dbReference type="ARBA" id="ARBA00023163"/>
    </source>
</evidence>
<evidence type="ECO:0000256" key="6">
    <source>
        <dbReference type="NCBIfam" id="TIGR01956"/>
    </source>
</evidence>
<dbReference type="EMBL" id="CP003772">
    <property type="protein sequence ID" value="AFQ03846.1"/>
    <property type="molecule type" value="Genomic_DNA"/>
</dbReference>
<dbReference type="SMART" id="SM00738">
    <property type="entry name" value="NGN"/>
    <property type="match status" value="1"/>
</dbReference>
<keyword evidence="2 5" id="KW-0889">Transcription antitermination</keyword>
<dbReference type="AlphaFoldDB" id="A0ABC7ZJ53"/>
<dbReference type="KEGG" id="mgx:CM1_00270"/>
<sequence>MQASELTPKWYVAPVSIKDEAVVKNLKAKIQALGFNHEIVDVKVLKEREVHEEVYSLKSGKLPRSLKNTTFNKWFVLDDYRYLRVKISEKNLLGRYIYIKMIYSEDAWRIVRNFPGITGIVGSSGRGALPIPLDEKDANNLEQMLKGISINPSKRIMLTNTAIIEMDSDKFDEKFQYILKQKQAIQKPKEDEDSEIVDAEKLKEAFKKLQNSQEQDEWKEKATIIQSEQTKLDPSVLVPFLGKYEILDTDNKVEQLFEFSVGNLVEVHLTDTIHVQGQIKALYQGTVNKAVVEIELTSKTQLINLPLENLSFVEFE</sequence>
<dbReference type="InterPro" id="IPR047050">
    <property type="entry name" value="NGN"/>
</dbReference>
<organism evidence="8 9">
    <name type="scientific">Mycoplasmoides genitalium M6320</name>
    <dbReference type="NCBI Taxonomy" id="662945"/>
    <lineage>
        <taxon>Bacteria</taxon>
        <taxon>Bacillati</taxon>
        <taxon>Mycoplasmatota</taxon>
        <taxon>Mycoplasmoidales</taxon>
        <taxon>Mycoplasmoidaceae</taxon>
        <taxon>Mycoplasmoides</taxon>
    </lineage>
</organism>
<dbReference type="PANTHER" id="PTHR30265:SF2">
    <property type="entry name" value="TRANSCRIPTION TERMINATION_ANTITERMINATION PROTEIN NUSG"/>
    <property type="match status" value="1"/>
</dbReference>
<keyword evidence="1 5" id="KW-0806">Transcription termination</keyword>
<dbReference type="RefSeq" id="WP_009885716.1">
    <property type="nucleotide sequence ID" value="NC_018497.1"/>
</dbReference>
<dbReference type="InterPro" id="IPR001062">
    <property type="entry name" value="Transcrpt_antiterm_NusG"/>
</dbReference>
<dbReference type="SUPFAM" id="SSF82679">
    <property type="entry name" value="N-utilization substance G protein NusG, N-terminal domain"/>
    <property type="match status" value="1"/>
</dbReference>
<dbReference type="NCBIfam" id="TIGR01956">
    <property type="entry name" value="NusG_myco"/>
    <property type="match status" value="1"/>
</dbReference>
<comment type="function">
    <text evidence="5">Participates in transcription elongation, termination and antitermination.</text>
</comment>
<dbReference type="Gene3D" id="3.30.70.940">
    <property type="entry name" value="NusG, N-terminal domain"/>
    <property type="match status" value="1"/>
</dbReference>
<dbReference type="CDD" id="cd09891">
    <property type="entry name" value="NGN_Bact_1"/>
    <property type="match status" value="1"/>
</dbReference>
<dbReference type="PANTHER" id="PTHR30265">
    <property type="entry name" value="RHO-INTERACTING TRANSCRIPTION TERMINATION FACTOR NUSG"/>
    <property type="match status" value="1"/>
</dbReference>
<proteinExistence type="inferred from homology"/>
<dbReference type="InterPro" id="IPR036735">
    <property type="entry name" value="NGN_dom_sf"/>
</dbReference>
<dbReference type="InterPro" id="IPR010216">
    <property type="entry name" value="Transcrpt_antiterm_NusG_myco"/>
</dbReference>
<dbReference type="Proteomes" id="UP000005254">
    <property type="component" value="Chromosome"/>
</dbReference>
<feature type="domain" description="NusG-like N-terminal" evidence="7">
    <location>
        <begin position="7"/>
        <end position="145"/>
    </location>
</feature>
<evidence type="ECO:0000256" key="5">
    <source>
        <dbReference type="HAMAP-Rule" id="MF_00948"/>
    </source>
</evidence>
<dbReference type="InterPro" id="IPR043425">
    <property type="entry name" value="NusG-like"/>
</dbReference>